<proteinExistence type="predicted"/>
<reference evidence="1 2" key="1">
    <citation type="journal article" date="2015" name="Fungal Genet. Biol.">
        <title>Evolution of novel wood decay mechanisms in Agaricales revealed by the genome sequences of Fistulina hepatica and Cylindrobasidium torrendii.</title>
        <authorList>
            <person name="Floudas D."/>
            <person name="Held B.W."/>
            <person name="Riley R."/>
            <person name="Nagy L.G."/>
            <person name="Koehler G."/>
            <person name="Ransdell A.S."/>
            <person name="Younus H."/>
            <person name="Chow J."/>
            <person name="Chiniquy J."/>
            <person name="Lipzen A."/>
            <person name="Tritt A."/>
            <person name="Sun H."/>
            <person name="Haridas S."/>
            <person name="LaButti K."/>
            <person name="Ohm R.A."/>
            <person name="Kues U."/>
            <person name="Blanchette R.A."/>
            <person name="Grigoriev I.V."/>
            <person name="Minto R.E."/>
            <person name="Hibbett D.S."/>
        </authorList>
    </citation>
    <scope>NUCLEOTIDE SEQUENCE [LARGE SCALE GENOMIC DNA]</scope>
    <source>
        <strain evidence="1 2">ATCC 64428</strain>
    </source>
</reference>
<dbReference type="EMBL" id="KN881646">
    <property type="protein sequence ID" value="KIY51959.1"/>
    <property type="molecule type" value="Genomic_DNA"/>
</dbReference>
<protein>
    <submittedName>
        <fullName evidence="1">Uncharacterized protein</fullName>
    </submittedName>
</protein>
<gene>
    <name evidence="1" type="ORF">FISHEDRAFT_70195</name>
</gene>
<sequence>MSVASSTHAGGFTEEVVRTYNGELTLMNAMELTDGRAIVATGSLFLLITPADGMQCRYSSHRF</sequence>
<keyword evidence="2" id="KW-1185">Reference proteome</keyword>
<organism evidence="1 2">
    <name type="scientific">Fistulina hepatica ATCC 64428</name>
    <dbReference type="NCBI Taxonomy" id="1128425"/>
    <lineage>
        <taxon>Eukaryota</taxon>
        <taxon>Fungi</taxon>
        <taxon>Dikarya</taxon>
        <taxon>Basidiomycota</taxon>
        <taxon>Agaricomycotina</taxon>
        <taxon>Agaricomycetes</taxon>
        <taxon>Agaricomycetidae</taxon>
        <taxon>Agaricales</taxon>
        <taxon>Fistulinaceae</taxon>
        <taxon>Fistulina</taxon>
    </lineage>
</organism>
<accession>A0A0D7AJL8</accession>
<dbReference type="AlphaFoldDB" id="A0A0D7AJL8"/>
<evidence type="ECO:0000313" key="2">
    <source>
        <dbReference type="Proteomes" id="UP000054144"/>
    </source>
</evidence>
<name>A0A0D7AJL8_9AGAR</name>
<dbReference type="Proteomes" id="UP000054144">
    <property type="component" value="Unassembled WGS sequence"/>
</dbReference>
<evidence type="ECO:0000313" key="1">
    <source>
        <dbReference type="EMBL" id="KIY51959.1"/>
    </source>
</evidence>